<evidence type="ECO:0000313" key="1">
    <source>
        <dbReference type="EMBL" id="CUS57250.1"/>
    </source>
</evidence>
<accession>A0A160TZP1</accession>
<reference evidence="1" key="1">
    <citation type="submission" date="2015-10" db="EMBL/GenBank/DDBJ databases">
        <authorList>
            <person name="Gilbert D.G."/>
        </authorList>
    </citation>
    <scope>NUCLEOTIDE SEQUENCE</scope>
</reference>
<sequence length="59" mass="6190">MGIIASVAAFLGQKPRTVSNRKVPEAYKAMSAAELKDRAMAGDVQAETALRQRAASAGK</sequence>
<proteinExistence type="predicted"/>
<dbReference type="AlphaFoldDB" id="A0A160TZP1"/>
<gene>
    <name evidence="1" type="ORF">MGWOODY_Hyp853</name>
</gene>
<dbReference type="EMBL" id="CZQD01000038">
    <property type="protein sequence ID" value="CUS57250.1"/>
    <property type="molecule type" value="Genomic_DNA"/>
</dbReference>
<organism evidence="1">
    <name type="scientific">hydrothermal vent metagenome</name>
    <dbReference type="NCBI Taxonomy" id="652676"/>
    <lineage>
        <taxon>unclassified sequences</taxon>
        <taxon>metagenomes</taxon>
        <taxon>ecological metagenomes</taxon>
    </lineage>
</organism>
<name>A0A160TZP1_9ZZZZ</name>
<protein>
    <submittedName>
        <fullName evidence="1">Uncharacterized protein</fullName>
    </submittedName>
</protein>